<evidence type="ECO:0000313" key="3">
    <source>
        <dbReference type="Proteomes" id="UP001231616"/>
    </source>
</evidence>
<evidence type="ECO:0000259" key="1">
    <source>
        <dbReference type="Pfam" id="PF09823"/>
    </source>
</evidence>
<dbReference type="InterPro" id="IPR018633">
    <property type="entry name" value="DUF2357"/>
</dbReference>
<dbReference type="Proteomes" id="UP001231616">
    <property type="component" value="Unassembled WGS sequence"/>
</dbReference>
<dbReference type="Pfam" id="PF04411">
    <property type="entry name" value="PDDEXK_7"/>
    <property type="match status" value="1"/>
</dbReference>
<comment type="caution">
    <text evidence="2">The sequence shown here is derived from an EMBL/GenBank/DDBJ whole genome shotgun (WGS) entry which is preliminary data.</text>
</comment>
<dbReference type="InterPro" id="IPR007505">
    <property type="entry name" value="PDDEXK_7"/>
</dbReference>
<keyword evidence="3" id="KW-1185">Reference proteome</keyword>
<sequence length="710" mass="81828">MFELLFKHYSGSEPPPQITHKLTAIQNAFRSKKIGNQLLVSGALNFGNNVGWFSLPFSYHSNNKQQQNIVIKFNILPTKMDLDSDLQAIYYRLDADYPLWRFAFSNSTESTADGKRQSNNNFPLLWLARFTGLREKFEKNIRILLNAPHSRLVQVDRRVKAERLKGKLSVALQEKLEQDFSNQHYYNSYATRRKILSLDTPENRFIKMVLQHAHSQLGRFLHLVAEANKKPDAQIFAASFVTQLNSWQKTLEKYLYHPMFKEVGSFKGMSKESLVLQQKTGYNGVYKVWHELKRYLDVMGSQSSVSMKTIDELYEVWCFLEIRRILLSSELGFREVEQKPVRVGHSGPEVKFDDVLADSYIFTREDGLTIRLAHEPEFTETSTPVRSWLNKHKPDIVMEATFADEFKLMWLFDAKYRIDNKSEDSEQDLVPADAIYQMHRYRDALIHIEPAGEHSHKSRSVYGAYALYPGANNQNKPLSANTYSEAIDSIGIGAFPLLPSADNDKGCIWLKTFLQKQFATIPTTPAPLTKDRYLLEDSARIPHHGMQQVHYPDLTMLITAAPEQGRDQTYIDSFKQGTAVCYHTRLEATERINLEKNAITEVRYCVIATVVAGSTEREAKYIWPVKSVKLVQRNSLNIQQTGIKIDDSDPRAVDKYWLFEFGPAFELPQPITGFCTEHHEVKLTTRRSLVHINRFDKVEPVYSAVMTYHL</sequence>
<dbReference type="Pfam" id="PF09823">
    <property type="entry name" value="DUF2357"/>
    <property type="match status" value="1"/>
</dbReference>
<proteinExistence type="predicted"/>
<protein>
    <submittedName>
        <fullName evidence="2">DUF2357 domain-containing protein</fullName>
    </submittedName>
</protein>
<feature type="domain" description="DUF2357" evidence="1">
    <location>
        <begin position="42"/>
        <end position="289"/>
    </location>
</feature>
<dbReference type="EMBL" id="JAUZVZ010000008">
    <property type="protein sequence ID" value="MDP4536011.1"/>
    <property type="molecule type" value="Genomic_DNA"/>
</dbReference>
<evidence type="ECO:0000313" key="2">
    <source>
        <dbReference type="EMBL" id="MDP4536011.1"/>
    </source>
</evidence>
<organism evidence="2 3">
    <name type="scientific">Alkalimonas collagenimarina</name>
    <dbReference type="NCBI Taxonomy" id="400390"/>
    <lineage>
        <taxon>Bacteria</taxon>
        <taxon>Pseudomonadati</taxon>
        <taxon>Pseudomonadota</taxon>
        <taxon>Gammaproteobacteria</taxon>
        <taxon>Alkalimonas</taxon>
    </lineage>
</organism>
<accession>A0ABT9GY80</accession>
<name>A0ABT9GY80_9GAMM</name>
<gene>
    <name evidence="2" type="ORF">Q3O60_07425</name>
</gene>
<dbReference type="RefSeq" id="WP_305893272.1">
    <property type="nucleotide sequence ID" value="NZ_JAUZVZ010000008.1"/>
</dbReference>
<reference evidence="2 3" key="1">
    <citation type="submission" date="2023-08" db="EMBL/GenBank/DDBJ databases">
        <authorList>
            <person name="Joshi A."/>
            <person name="Thite S."/>
        </authorList>
    </citation>
    <scope>NUCLEOTIDE SEQUENCE [LARGE SCALE GENOMIC DNA]</scope>
    <source>
        <strain evidence="2 3">AC40</strain>
    </source>
</reference>